<evidence type="ECO:0000259" key="1">
    <source>
        <dbReference type="PROSITE" id="PS51671"/>
    </source>
</evidence>
<feature type="domain" description="ACT" evidence="1">
    <location>
        <begin position="6"/>
        <end position="81"/>
    </location>
</feature>
<dbReference type="PROSITE" id="PS51671">
    <property type="entry name" value="ACT"/>
    <property type="match status" value="2"/>
</dbReference>
<reference evidence="3" key="1">
    <citation type="journal article" date="2019" name="Int. J. Syst. Evol. Microbiol.">
        <title>The Global Catalogue of Microorganisms (GCM) 10K type strain sequencing project: providing services to taxonomists for standard genome sequencing and annotation.</title>
        <authorList>
            <consortium name="The Broad Institute Genomics Platform"/>
            <consortium name="The Broad Institute Genome Sequencing Center for Infectious Disease"/>
            <person name="Wu L."/>
            <person name="Ma J."/>
        </authorList>
    </citation>
    <scope>NUCLEOTIDE SEQUENCE [LARGE SCALE GENOMIC DNA]</scope>
    <source>
        <strain evidence="3">CGMCC 1.16275</strain>
    </source>
</reference>
<dbReference type="PIRSF" id="PIRSF028103">
    <property type="entry name" value="GcvR"/>
    <property type="match status" value="1"/>
</dbReference>
<dbReference type="InterPro" id="IPR002912">
    <property type="entry name" value="ACT_dom"/>
</dbReference>
<dbReference type="RefSeq" id="WP_377360930.1">
    <property type="nucleotide sequence ID" value="NZ_JBHTCM010000028.1"/>
</dbReference>
<evidence type="ECO:0000313" key="2">
    <source>
        <dbReference type="EMBL" id="MFC7335356.1"/>
    </source>
</evidence>
<name>A0ABW2KZ40_9PROT</name>
<dbReference type="InterPro" id="IPR016867">
    <property type="entry name" value="GcvR"/>
</dbReference>
<dbReference type="SUPFAM" id="SSF55021">
    <property type="entry name" value="ACT-like"/>
    <property type="match status" value="2"/>
</dbReference>
<organism evidence="2 3">
    <name type="scientific">Rhodocista pekingensis</name>
    <dbReference type="NCBI Taxonomy" id="201185"/>
    <lineage>
        <taxon>Bacteria</taxon>
        <taxon>Pseudomonadati</taxon>
        <taxon>Pseudomonadota</taxon>
        <taxon>Alphaproteobacteria</taxon>
        <taxon>Rhodospirillales</taxon>
        <taxon>Azospirillaceae</taxon>
        <taxon>Rhodocista</taxon>
    </lineage>
</organism>
<comment type="caution">
    <text evidence="2">The sequence shown here is derived from an EMBL/GenBank/DDBJ whole genome shotgun (WGS) entry which is preliminary data.</text>
</comment>
<proteinExistence type="predicted"/>
<dbReference type="Proteomes" id="UP001596456">
    <property type="component" value="Unassembled WGS sequence"/>
</dbReference>
<protein>
    <submittedName>
        <fullName evidence="2">Glycine cleavage system protein R</fullName>
    </submittedName>
</protein>
<evidence type="ECO:0000313" key="3">
    <source>
        <dbReference type="Proteomes" id="UP001596456"/>
    </source>
</evidence>
<dbReference type="EMBL" id="JBHTCM010000028">
    <property type="protein sequence ID" value="MFC7335356.1"/>
    <property type="molecule type" value="Genomic_DNA"/>
</dbReference>
<feature type="domain" description="ACT" evidence="1">
    <location>
        <begin position="91"/>
        <end position="170"/>
    </location>
</feature>
<dbReference type="Pfam" id="PF13291">
    <property type="entry name" value="ACT_4"/>
    <property type="match status" value="1"/>
</dbReference>
<gene>
    <name evidence="2" type="ORF">ACFQPS_19465</name>
</gene>
<sequence length="174" mass="18570">MHVSAILTVIGRDRPGLTQALADVVAETGGNWGDSQLARLGGHYVGSVLVELPAGRLPALEQALGRLPDDLTVTLVEVTPEPHPPEGSRFSVSLVGQDRQGILREVSSVLAEMGVNIESLETGLEHEAWTGQKLFRADVQIFVPASLPLEVVADALEHISGEIMVDINLSEALR</sequence>
<keyword evidence="3" id="KW-1185">Reference proteome</keyword>
<accession>A0ABW2KZ40</accession>
<dbReference type="InterPro" id="IPR045865">
    <property type="entry name" value="ACT-like_dom_sf"/>
</dbReference>
<dbReference type="Pfam" id="PF13740">
    <property type="entry name" value="ACT_6"/>
    <property type="match status" value="1"/>
</dbReference>
<dbReference type="CDD" id="cd04869">
    <property type="entry name" value="ACT_GcvR_2"/>
    <property type="match status" value="1"/>
</dbReference>
<dbReference type="PANTHER" id="PTHR34875">
    <property type="entry name" value="UPF0237 PROTEIN MJ1558"/>
    <property type="match status" value="1"/>
</dbReference>
<dbReference type="Gene3D" id="3.30.70.260">
    <property type="match status" value="2"/>
</dbReference>
<dbReference type="PANTHER" id="PTHR34875:SF6">
    <property type="entry name" value="UPF0237 PROTEIN MJ1558"/>
    <property type="match status" value="1"/>
</dbReference>
<dbReference type="InterPro" id="IPR050990">
    <property type="entry name" value="UPF0237/GcvR_regulator"/>
</dbReference>